<evidence type="ECO:0000256" key="7">
    <source>
        <dbReference type="PROSITE-ProRule" id="PRU10015"/>
    </source>
</evidence>
<dbReference type="GO" id="GO:0070041">
    <property type="term" value="F:rRNA (uridine-C5-)-methyltransferase activity"/>
    <property type="evidence" value="ECO:0007669"/>
    <property type="project" value="TreeGrafter"/>
</dbReference>
<dbReference type="InterPro" id="IPR029063">
    <property type="entry name" value="SAM-dependent_MTases_sf"/>
</dbReference>
<dbReference type="NCBIfam" id="NF009639">
    <property type="entry name" value="PRK13168.1"/>
    <property type="match status" value="1"/>
</dbReference>
<sequence>MVNFYTPQRKKFTSQKLTVTISSLDAFGQGVANHKGKTIFVKSALPDETVDIELTENKKNYAKAKVIKYHNQSKYRVKPLCEYYQQCGGCELQHIAPQMQQQAKYDALINLLQKETGQPLTNIVKNSPHIIADQPYHYRRRARISINIVKGQLAIGFRQAESNQIINIEHCPVLVDELDSLLTPLQSILNNIKQKKALGHVELISVDSGIILVLRHTIPLSNHDVNLLKEFAENNNISLYFHGNDLIHITGNTEHFYLINHLKLTFSPLDFIQVNCKINQKMIEQALNWLTLQPTDRVLDLFCGMGNFSLPIAKLSKTVTGVEGVDTLVEKAKFNTILNNTEICAETNFLTSNLDDTQQFSIWSQSQYNKVLLDPARAGAFNATIEIAKLAPSKIVYISCNPATLARDSKELIDAGYQIAQVAILDMFPQTKHIESMLLLIKSGT</sequence>
<dbReference type="PROSITE" id="PS50926">
    <property type="entry name" value="TRAM"/>
    <property type="match status" value="1"/>
</dbReference>
<dbReference type="SUPFAM" id="SSF53335">
    <property type="entry name" value="S-adenosyl-L-methionine-dependent methyltransferases"/>
    <property type="match status" value="1"/>
</dbReference>
<dbReference type="AlphaFoldDB" id="A0A1C4B2R6"/>
<keyword evidence="5" id="KW-0411">Iron-sulfur</keyword>
<keyword evidence="1" id="KW-0408">Iron</keyword>
<evidence type="ECO:0000256" key="6">
    <source>
        <dbReference type="PROSITE-ProRule" id="PRU01024"/>
    </source>
</evidence>
<dbReference type="PROSITE" id="PS51687">
    <property type="entry name" value="SAM_MT_RNA_M5U"/>
    <property type="match status" value="1"/>
</dbReference>
<dbReference type="RefSeq" id="WP_091122519.1">
    <property type="nucleotide sequence ID" value="NZ_FMBA01000016.1"/>
</dbReference>
<feature type="binding site" evidence="6">
    <location>
        <position position="374"/>
    </location>
    <ligand>
        <name>S-adenosyl-L-methionine</name>
        <dbReference type="ChEBI" id="CHEBI:59789"/>
    </ligand>
</feature>
<comment type="similarity">
    <text evidence="6">Belongs to the class I-like SAM-binding methyltransferase superfamily. RNA M5U methyltransferase family.</text>
</comment>
<dbReference type="FunFam" id="2.40.50.140:FF:000097">
    <property type="entry name" value="23S rRNA (uracil(1939)-C(5))-methyltransferase RlmD"/>
    <property type="match status" value="1"/>
</dbReference>
<dbReference type="PROSITE" id="PS01231">
    <property type="entry name" value="TRMA_2"/>
    <property type="match status" value="1"/>
</dbReference>
<dbReference type="OrthoDB" id="9804590at2"/>
<dbReference type="CDD" id="cd02440">
    <property type="entry name" value="AdoMet_MTases"/>
    <property type="match status" value="1"/>
</dbReference>
<evidence type="ECO:0000256" key="1">
    <source>
        <dbReference type="ARBA" id="ARBA00022485"/>
    </source>
</evidence>
<dbReference type="EMBL" id="FMBA01000016">
    <property type="protein sequence ID" value="SCC01146.1"/>
    <property type="molecule type" value="Genomic_DNA"/>
</dbReference>
<gene>
    <name evidence="9" type="ORF">GA0061080_101630</name>
</gene>
<dbReference type="Proteomes" id="UP000199698">
    <property type="component" value="Unassembled WGS sequence"/>
</dbReference>
<feature type="binding site" evidence="6">
    <location>
        <position position="273"/>
    </location>
    <ligand>
        <name>S-adenosyl-L-methionine</name>
        <dbReference type="ChEBI" id="CHEBI:59789"/>
    </ligand>
</feature>
<protein>
    <submittedName>
        <fullName evidence="9">23S rRNA (Uracil1939-C5)-methyltransferase</fullName>
    </submittedName>
</protein>
<feature type="active site" description="Nucleophile" evidence="6">
    <location>
        <position position="400"/>
    </location>
</feature>
<dbReference type="SUPFAM" id="SSF50249">
    <property type="entry name" value="Nucleic acid-binding proteins"/>
    <property type="match status" value="1"/>
</dbReference>
<evidence type="ECO:0000313" key="9">
    <source>
        <dbReference type="EMBL" id="SCC01146.1"/>
    </source>
</evidence>
<dbReference type="PANTHER" id="PTHR11061:SF49">
    <property type="entry name" value="23S RRNA (URACIL(1939)-C(5))-METHYLTRANSFERASE RLMD"/>
    <property type="match status" value="1"/>
</dbReference>
<dbReference type="PROSITE" id="PS01230">
    <property type="entry name" value="TRMA_1"/>
    <property type="match status" value="1"/>
</dbReference>
<dbReference type="Gene3D" id="3.40.50.150">
    <property type="entry name" value="Vaccinia Virus protein VP39"/>
    <property type="match status" value="1"/>
</dbReference>
<dbReference type="Gene3D" id="2.40.50.1070">
    <property type="match status" value="1"/>
</dbReference>
<dbReference type="PANTHER" id="PTHR11061">
    <property type="entry name" value="RNA M5U METHYLTRANSFERASE"/>
    <property type="match status" value="1"/>
</dbReference>
<dbReference type="GO" id="GO:0070475">
    <property type="term" value="P:rRNA base methylation"/>
    <property type="evidence" value="ECO:0007669"/>
    <property type="project" value="TreeGrafter"/>
</dbReference>
<keyword evidence="2 6" id="KW-0489">Methyltransferase</keyword>
<dbReference type="Pfam" id="PF01938">
    <property type="entry name" value="TRAM"/>
    <property type="match status" value="1"/>
</dbReference>
<dbReference type="InterPro" id="IPR012340">
    <property type="entry name" value="NA-bd_OB-fold"/>
</dbReference>
<evidence type="ECO:0000259" key="8">
    <source>
        <dbReference type="PROSITE" id="PS50926"/>
    </source>
</evidence>
<dbReference type="InterPro" id="IPR030391">
    <property type="entry name" value="MeTrfase_TrmA_CS"/>
</dbReference>
<keyword evidence="1" id="KW-0004">4Fe-4S</keyword>
<accession>A0A1C4B2R6</accession>
<feature type="binding site" evidence="6">
    <location>
        <position position="302"/>
    </location>
    <ligand>
        <name>S-adenosyl-L-methionine</name>
        <dbReference type="ChEBI" id="CHEBI:59789"/>
    </ligand>
</feature>
<dbReference type="Pfam" id="PF05958">
    <property type="entry name" value="tRNA_U5-meth_tr"/>
    <property type="match status" value="1"/>
</dbReference>
<dbReference type="GO" id="GO:0051539">
    <property type="term" value="F:4 iron, 4 sulfur cluster binding"/>
    <property type="evidence" value="ECO:0007669"/>
    <property type="project" value="UniProtKB-KW"/>
</dbReference>
<dbReference type="InterPro" id="IPR010280">
    <property type="entry name" value="U5_MeTrfase_fam"/>
</dbReference>
<feature type="binding site" evidence="6">
    <location>
        <position position="323"/>
    </location>
    <ligand>
        <name>S-adenosyl-L-methionine</name>
        <dbReference type="ChEBI" id="CHEBI:59789"/>
    </ligand>
</feature>
<keyword evidence="1" id="KW-0479">Metal-binding</keyword>
<dbReference type="Gene3D" id="2.40.50.140">
    <property type="entry name" value="Nucleic acid-binding proteins"/>
    <property type="match status" value="1"/>
</dbReference>
<feature type="active site" evidence="7">
    <location>
        <position position="400"/>
    </location>
</feature>
<name>A0A1C4B2R6_9GAMM</name>
<feature type="domain" description="TRAM" evidence="8">
    <location>
        <begin position="10"/>
        <end position="68"/>
    </location>
</feature>
<evidence type="ECO:0000256" key="5">
    <source>
        <dbReference type="ARBA" id="ARBA00023014"/>
    </source>
</evidence>
<organism evidence="9 10">
    <name type="scientific">Gilliamella intestini</name>
    <dbReference type="NCBI Taxonomy" id="1798183"/>
    <lineage>
        <taxon>Bacteria</taxon>
        <taxon>Pseudomonadati</taxon>
        <taxon>Pseudomonadota</taxon>
        <taxon>Gammaproteobacteria</taxon>
        <taxon>Orbales</taxon>
        <taxon>Orbaceae</taxon>
        <taxon>Gilliamella</taxon>
    </lineage>
</organism>
<evidence type="ECO:0000313" key="10">
    <source>
        <dbReference type="Proteomes" id="UP000199698"/>
    </source>
</evidence>
<evidence type="ECO:0000256" key="3">
    <source>
        <dbReference type="ARBA" id="ARBA00022679"/>
    </source>
</evidence>
<keyword evidence="10" id="KW-1185">Reference proteome</keyword>
<dbReference type="STRING" id="1798183.GA0061080_101630"/>
<keyword evidence="3 6" id="KW-0808">Transferase</keyword>
<evidence type="ECO:0000256" key="4">
    <source>
        <dbReference type="ARBA" id="ARBA00022691"/>
    </source>
</evidence>
<dbReference type="NCBIfam" id="TIGR00479">
    <property type="entry name" value="rumA"/>
    <property type="match status" value="2"/>
</dbReference>
<evidence type="ECO:0000256" key="2">
    <source>
        <dbReference type="ARBA" id="ARBA00022603"/>
    </source>
</evidence>
<proteinExistence type="inferred from homology"/>
<dbReference type="InterPro" id="IPR030390">
    <property type="entry name" value="MeTrfase_TrmA_AS"/>
</dbReference>
<dbReference type="InterPro" id="IPR002792">
    <property type="entry name" value="TRAM_dom"/>
</dbReference>
<keyword evidence="4 6" id="KW-0949">S-adenosyl-L-methionine</keyword>
<reference evidence="10" key="1">
    <citation type="submission" date="2016-08" db="EMBL/GenBank/DDBJ databases">
        <authorList>
            <person name="Varghese N."/>
            <person name="Submissions Spin"/>
        </authorList>
    </citation>
    <scope>NUCLEOTIDE SEQUENCE [LARGE SCALE GENOMIC DNA]</scope>
    <source>
        <strain evidence="10">R-53144</strain>
    </source>
</reference>